<dbReference type="KEGG" id="sll:SLITO_v1c04440"/>
<dbReference type="PANTHER" id="PTHR42711:SF5">
    <property type="entry name" value="ABC TRANSPORTER ATP-BINDING PROTEIN NATA"/>
    <property type="match status" value="1"/>
</dbReference>
<accession>A0A0K1W1W6</accession>
<keyword evidence="7" id="KW-1185">Reference proteome</keyword>
<evidence type="ECO:0000256" key="4">
    <source>
        <dbReference type="ARBA" id="ARBA00022840"/>
    </source>
</evidence>
<dbReference type="Proteomes" id="UP000067476">
    <property type="component" value="Chromosome"/>
</dbReference>
<dbReference type="InterPro" id="IPR003593">
    <property type="entry name" value="AAA+_ATPase"/>
</dbReference>
<dbReference type="RefSeq" id="WP_075058190.1">
    <property type="nucleotide sequence ID" value="NZ_CP012357.1"/>
</dbReference>
<dbReference type="SMART" id="SM00382">
    <property type="entry name" value="AAA"/>
    <property type="match status" value="1"/>
</dbReference>
<dbReference type="PATRIC" id="fig|216942.3.peg.447"/>
<evidence type="ECO:0000259" key="5">
    <source>
        <dbReference type="PROSITE" id="PS50893"/>
    </source>
</evidence>
<sequence>MIKVSNVFKNYSKKIVLKNINLEIKKGEKIAIMGLNGSGKTTLAEIILKIFSPSSGEVVYEDKNISKNATFQDINFDGELNLKQLVNFYCGAFKVKVNTSEYFKKFDLENETKQKYLKLSGGQKQKFKFLITLLNNPKLLLLDELTTSLDYLWRHKIVLLIKDYIIKNDCTLIMVSHDIEEVSQLCDRVLLMSNGEIIKDLDLKKTKEESINILKKEILSNASNI</sequence>
<dbReference type="InterPro" id="IPR027417">
    <property type="entry name" value="P-loop_NTPase"/>
</dbReference>
<gene>
    <name evidence="6" type="ORF">SLITO_v1c04440</name>
</gene>
<evidence type="ECO:0000313" key="6">
    <source>
        <dbReference type="EMBL" id="AKX34097.1"/>
    </source>
</evidence>
<dbReference type="SUPFAM" id="SSF52540">
    <property type="entry name" value="P-loop containing nucleoside triphosphate hydrolases"/>
    <property type="match status" value="1"/>
</dbReference>
<dbReference type="InterPro" id="IPR017871">
    <property type="entry name" value="ABC_transporter-like_CS"/>
</dbReference>
<dbReference type="PROSITE" id="PS50893">
    <property type="entry name" value="ABC_TRANSPORTER_2"/>
    <property type="match status" value="1"/>
</dbReference>
<comment type="similarity">
    <text evidence="1">Belongs to the ABC transporter superfamily.</text>
</comment>
<proteinExistence type="inferred from homology"/>
<dbReference type="InterPro" id="IPR050763">
    <property type="entry name" value="ABC_transporter_ATP-binding"/>
</dbReference>
<dbReference type="EMBL" id="CP012357">
    <property type="protein sequence ID" value="AKX34097.1"/>
    <property type="molecule type" value="Genomic_DNA"/>
</dbReference>
<dbReference type="PROSITE" id="PS00211">
    <property type="entry name" value="ABC_TRANSPORTER_1"/>
    <property type="match status" value="1"/>
</dbReference>
<dbReference type="AlphaFoldDB" id="A0A0K1W1W6"/>
<evidence type="ECO:0000313" key="7">
    <source>
        <dbReference type="Proteomes" id="UP000067476"/>
    </source>
</evidence>
<dbReference type="PANTHER" id="PTHR42711">
    <property type="entry name" value="ABC TRANSPORTER ATP-BINDING PROTEIN"/>
    <property type="match status" value="1"/>
</dbReference>
<dbReference type="Pfam" id="PF00005">
    <property type="entry name" value="ABC_tran"/>
    <property type="match status" value="1"/>
</dbReference>
<dbReference type="GO" id="GO:0016887">
    <property type="term" value="F:ATP hydrolysis activity"/>
    <property type="evidence" value="ECO:0007669"/>
    <property type="project" value="InterPro"/>
</dbReference>
<reference evidence="6 7" key="1">
    <citation type="journal article" date="2015" name="Genome Announc.">
        <title>Complete Genome Sequence of Spiroplasma litorale TN-1T (DSM 21781), a Bacterium Isolated from a Green-Eyed Horsefly (Tabanus nigrovittatus).</title>
        <authorList>
            <person name="Lo W.S."/>
            <person name="Lai Y.C."/>
            <person name="Lien Y.W."/>
            <person name="Wang T.H."/>
            <person name="Kuo C.H."/>
        </authorList>
    </citation>
    <scope>NUCLEOTIDE SEQUENCE [LARGE SCALE GENOMIC DNA]</scope>
    <source>
        <strain evidence="6 7">TN-1</strain>
    </source>
</reference>
<dbReference type="STRING" id="216942.SLITO_v1c04440"/>
<evidence type="ECO:0000256" key="3">
    <source>
        <dbReference type="ARBA" id="ARBA00022741"/>
    </source>
</evidence>
<organism evidence="6 7">
    <name type="scientific">Spiroplasma litorale</name>
    <dbReference type="NCBI Taxonomy" id="216942"/>
    <lineage>
        <taxon>Bacteria</taxon>
        <taxon>Bacillati</taxon>
        <taxon>Mycoplasmatota</taxon>
        <taxon>Mollicutes</taxon>
        <taxon>Entomoplasmatales</taxon>
        <taxon>Spiroplasmataceae</taxon>
        <taxon>Spiroplasma</taxon>
    </lineage>
</organism>
<evidence type="ECO:0000256" key="1">
    <source>
        <dbReference type="ARBA" id="ARBA00005417"/>
    </source>
</evidence>
<dbReference type="OrthoDB" id="388394at2"/>
<keyword evidence="3" id="KW-0547">Nucleotide-binding</keyword>
<protein>
    <submittedName>
        <fullName evidence="6">ABC transporter ATP-binding protein</fullName>
    </submittedName>
</protein>
<dbReference type="GO" id="GO:0005524">
    <property type="term" value="F:ATP binding"/>
    <property type="evidence" value="ECO:0007669"/>
    <property type="project" value="UniProtKB-KW"/>
</dbReference>
<name>A0A0K1W1W6_9MOLU</name>
<keyword evidence="2" id="KW-0813">Transport</keyword>
<dbReference type="Gene3D" id="3.40.50.300">
    <property type="entry name" value="P-loop containing nucleotide triphosphate hydrolases"/>
    <property type="match status" value="1"/>
</dbReference>
<evidence type="ECO:0000256" key="2">
    <source>
        <dbReference type="ARBA" id="ARBA00022448"/>
    </source>
</evidence>
<keyword evidence="4 6" id="KW-0067">ATP-binding</keyword>
<feature type="domain" description="ABC transporter" evidence="5">
    <location>
        <begin position="2"/>
        <end position="219"/>
    </location>
</feature>
<dbReference type="InterPro" id="IPR003439">
    <property type="entry name" value="ABC_transporter-like_ATP-bd"/>
</dbReference>